<dbReference type="EC" id="2.7.13.3" evidence="2"/>
<dbReference type="InterPro" id="IPR005467">
    <property type="entry name" value="His_kinase_dom"/>
</dbReference>
<proteinExistence type="predicted"/>
<feature type="region of interest" description="Disordered" evidence="9">
    <location>
        <begin position="1"/>
        <end position="21"/>
    </location>
</feature>
<comment type="catalytic activity">
    <reaction evidence="1">
        <text>ATP + protein L-histidine = ADP + protein N-phospho-L-histidine.</text>
        <dbReference type="EC" id="2.7.13.3"/>
    </reaction>
</comment>
<evidence type="ECO:0000259" key="10">
    <source>
        <dbReference type="PROSITE" id="PS50109"/>
    </source>
</evidence>
<dbReference type="RefSeq" id="WP_011368626.1">
    <property type="nucleotide sequence ID" value="NC_007519.1"/>
</dbReference>
<keyword evidence="12" id="KW-1185">Reference proteome</keyword>
<dbReference type="Pfam" id="PF02518">
    <property type="entry name" value="HATPase_c"/>
    <property type="match status" value="1"/>
</dbReference>
<dbReference type="PANTHER" id="PTHR43065:SF10">
    <property type="entry name" value="PEROXIDE STRESS-ACTIVATED HISTIDINE KINASE MAK3"/>
    <property type="match status" value="1"/>
</dbReference>
<gene>
    <name evidence="11" type="ordered locus">Dde_2826</name>
</gene>
<feature type="domain" description="Histidine kinase" evidence="10">
    <location>
        <begin position="321"/>
        <end position="542"/>
    </location>
</feature>
<dbReference type="SUPFAM" id="SSF55874">
    <property type="entry name" value="ATPase domain of HSP90 chaperone/DNA topoisomerase II/histidine kinase"/>
    <property type="match status" value="1"/>
</dbReference>
<evidence type="ECO:0000256" key="5">
    <source>
        <dbReference type="ARBA" id="ARBA00022741"/>
    </source>
</evidence>
<evidence type="ECO:0000256" key="3">
    <source>
        <dbReference type="ARBA" id="ARBA00022553"/>
    </source>
</evidence>
<dbReference type="SMART" id="SM00388">
    <property type="entry name" value="HisKA"/>
    <property type="match status" value="1"/>
</dbReference>
<dbReference type="Pfam" id="PF00512">
    <property type="entry name" value="HisKA"/>
    <property type="match status" value="1"/>
</dbReference>
<dbReference type="CDD" id="cd00082">
    <property type="entry name" value="HisKA"/>
    <property type="match status" value="1"/>
</dbReference>
<feature type="region of interest" description="Disordered" evidence="9">
    <location>
        <begin position="131"/>
        <end position="161"/>
    </location>
</feature>
<name>Q30XH5_OLEA2</name>
<evidence type="ECO:0000256" key="2">
    <source>
        <dbReference type="ARBA" id="ARBA00012438"/>
    </source>
</evidence>
<dbReference type="Gene3D" id="3.30.450.20">
    <property type="entry name" value="PAS domain"/>
    <property type="match status" value="2"/>
</dbReference>
<dbReference type="PANTHER" id="PTHR43065">
    <property type="entry name" value="SENSOR HISTIDINE KINASE"/>
    <property type="match status" value="1"/>
</dbReference>
<evidence type="ECO:0000256" key="9">
    <source>
        <dbReference type="SAM" id="MobiDB-lite"/>
    </source>
</evidence>
<evidence type="ECO:0000313" key="11">
    <source>
        <dbReference type="EMBL" id="ABB39621.1"/>
    </source>
</evidence>
<dbReference type="EMBL" id="CP000112">
    <property type="protein sequence ID" value="ABB39621.1"/>
    <property type="molecule type" value="Genomic_DNA"/>
</dbReference>
<dbReference type="AlphaFoldDB" id="Q30XH5"/>
<dbReference type="PROSITE" id="PS50109">
    <property type="entry name" value="HIS_KIN"/>
    <property type="match status" value="1"/>
</dbReference>
<dbReference type="Proteomes" id="UP000002710">
    <property type="component" value="Chromosome"/>
</dbReference>
<dbReference type="SMART" id="SM00387">
    <property type="entry name" value="HATPase_c"/>
    <property type="match status" value="1"/>
</dbReference>
<dbReference type="PRINTS" id="PR00344">
    <property type="entry name" value="BCTRLSENSOR"/>
</dbReference>
<dbReference type="SUPFAM" id="SSF55785">
    <property type="entry name" value="PYP-like sensor domain (PAS domain)"/>
    <property type="match status" value="2"/>
</dbReference>
<dbReference type="InterPro" id="IPR036097">
    <property type="entry name" value="HisK_dim/P_sf"/>
</dbReference>
<dbReference type="InterPro" id="IPR035965">
    <property type="entry name" value="PAS-like_dom_sf"/>
</dbReference>
<dbReference type="Pfam" id="PF08448">
    <property type="entry name" value="PAS_4"/>
    <property type="match status" value="2"/>
</dbReference>
<keyword evidence="3" id="KW-0597">Phosphoprotein</keyword>
<dbReference type="InterPro" id="IPR000014">
    <property type="entry name" value="PAS"/>
</dbReference>
<feature type="compositionally biased region" description="Basic and acidic residues" evidence="9">
    <location>
        <begin position="11"/>
        <end position="20"/>
    </location>
</feature>
<dbReference type="eggNOG" id="COG4191">
    <property type="taxonomic scope" value="Bacteria"/>
</dbReference>
<protein>
    <recommendedName>
        <fullName evidence="2">histidine kinase</fullName>
        <ecNumber evidence="2">2.7.13.3</ecNumber>
    </recommendedName>
</protein>
<dbReference type="GO" id="GO:0000155">
    <property type="term" value="F:phosphorelay sensor kinase activity"/>
    <property type="evidence" value="ECO:0007669"/>
    <property type="project" value="InterPro"/>
</dbReference>
<keyword evidence="6 11" id="KW-0418">Kinase</keyword>
<dbReference type="InterPro" id="IPR003594">
    <property type="entry name" value="HATPase_dom"/>
</dbReference>
<dbReference type="Gene3D" id="1.10.287.130">
    <property type="match status" value="1"/>
</dbReference>
<evidence type="ECO:0000313" key="12">
    <source>
        <dbReference type="Proteomes" id="UP000002710"/>
    </source>
</evidence>
<dbReference type="InterPro" id="IPR004358">
    <property type="entry name" value="Sig_transdc_His_kin-like_C"/>
</dbReference>
<dbReference type="SUPFAM" id="SSF47384">
    <property type="entry name" value="Homodimeric domain of signal transducing histidine kinase"/>
    <property type="match status" value="1"/>
</dbReference>
<dbReference type="GO" id="GO:0005524">
    <property type="term" value="F:ATP binding"/>
    <property type="evidence" value="ECO:0007669"/>
    <property type="project" value="UniProtKB-KW"/>
</dbReference>
<accession>Q30XH5</accession>
<sequence>MDNNGYLTHCGRPDTERERPGVLLDTSPVGAFLVSCDGALLECNRTFASQAGLGARQAAGHTLRSLLGDADWPVHAAALKRCAEHAEPVRYEVLLPQGWRAFALYPVAAALGRVACVAGYALDLSGPSGRRPSGFAPDSALHPEECAGSGQDDGQPPEPAHELAAAPAGVLSGGAVRRADAAGQPVHAVQNSGGAAVGYISPSGRLLQLSAALCTMLGGSHDQLRGSDFALSFNENDRPAVRERLRAGVGSGVEGVAFEARLNALQDEDKWCRVHCLGVCAAEDKPLFGIVVAEDVSHIRRLRAEAVRAGQLASLGELAAGVAHEINNPVNGIINYAQLLLDAAESRKAQAEAGIARKIIKEGSRIADIAHNLLFFARDRRQEMALLRPEAVLLESLDLTRAMISRDGITLQIAVEPDLPMVRGRSRELQQVFLNVISNARYALNRRFATPCPEKHLAISLRSRRGGEGMVVAEFVDQGGGIPGHLRARVLEPFFSTKPEREGTGLGLSISQSIIRAHGGLLELYSDGHTYTRVQISLPTPTGAQ</sequence>
<dbReference type="Gene3D" id="3.30.565.10">
    <property type="entry name" value="Histidine kinase-like ATPase, C-terminal domain"/>
    <property type="match status" value="1"/>
</dbReference>
<dbReference type="CDD" id="cd00130">
    <property type="entry name" value="PAS"/>
    <property type="match status" value="1"/>
</dbReference>
<keyword evidence="5" id="KW-0547">Nucleotide-binding</keyword>
<evidence type="ECO:0000256" key="4">
    <source>
        <dbReference type="ARBA" id="ARBA00022679"/>
    </source>
</evidence>
<keyword evidence="8" id="KW-0902">Two-component regulatory system</keyword>
<evidence type="ECO:0000256" key="6">
    <source>
        <dbReference type="ARBA" id="ARBA00022777"/>
    </source>
</evidence>
<dbReference type="InterPro" id="IPR003661">
    <property type="entry name" value="HisK_dim/P_dom"/>
</dbReference>
<dbReference type="InterPro" id="IPR013656">
    <property type="entry name" value="PAS_4"/>
</dbReference>
<dbReference type="STRING" id="207559.Dde_2826"/>
<dbReference type="InterPro" id="IPR036890">
    <property type="entry name" value="HATPase_C_sf"/>
</dbReference>
<dbReference type="HOGENOM" id="CLU_499420_0_0_7"/>
<dbReference type="KEGG" id="dde:Dde_2826"/>
<reference evidence="11 12" key="1">
    <citation type="journal article" date="2011" name="J. Bacteriol.">
        <title>Complete genome sequence and updated annotation of Desulfovibrio alaskensis G20.</title>
        <authorList>
            <person name="Hauser L.J."/>
            <person name="Land M.L."/>
            <person name="Brown S.D."/>
            <person name="Larimer F."/>
            <person name="Keller K.L."/>
            <person name="Rapp-Giles B.J."/>
            <person name="Price M.N."/>
            <person name="Lin M."/>
            <person name="Bruce D.C."/>
            <person name="Detter J.C."/>
            <person name="Tapia R."/>
            <person name="Han C.S."/>
            <person name="Goodwin L.A."/>
            <person name="Cheng J.F."/>
            <person name="Pitluck S."/>
            <person name="Copeland A."/>
            <person name="Lucas S."/>
            <person name="Nolan M."/>
            <person name="Lapidus A.L."/>
            <person name="Palumbo A.V."/>
            <person name="Wall J.D."/>
        </authorList>
    </citation>
    <scope>NUCLEOTIDE SEQUENCE [LARGE SCALE GENOMIC DNA]</scope>
    <source>
        <strain evidence="12">ATCC BAA 1058 / DSM 17464 / G20</strain>
    </source>
</reference>
<evidence type="ECO:0000256" key="7">
    <source>
        <dbReference type="ARBA" id="ARBA00022840"/>
    </source>
</evidence>
<evidence type="ECO:0000256" key="1">
    <source>
        <dbReference type="ARBA" id="ARBA00000085"/>
    </source>
</evidence>
<organism evidence="11 12">
    <name type="scientific">Oleidesulfovibrio alaskensis (strain ATCC BAA-1058 / DSM 17464 / G20)</name>
    <name type="common">Desulfovibrio alaskensis</name>
    <dbReference type="NCBI Taxonomy" id="207559"/>
    <lineage>
        <taxon>Bacteria</taxon>
        <taxon>Pseudomonadati</taxon>
        <taxon>Thermodesulfobacteriota</taxon>
        <taxon>Desulfovibrionia</taxon>
        <taxon>Desulfovibrionales</taxon>
        <taxon>Desulfovibrionaceae</taxon>
        <taxon>Oleidesulfovibrio</taxon>
    </lineage>
</organism>
<keyword evidence="7" id="KW-0067">ATP-binding</keyword>
<dbReference type="SMART" id="SM00091">
    <property type="entry name" value="PAS"/>
    <property type="match status" value="2"/>
</dbReference>
<keyword evidence="4" id="KW-0808">Transferase</keyword>
<evidence type="ECO:0000256" key="8">
    <source>
        <dbReference type="ARBA" id="ARBA00023012"/>
    </source>
</evidence>